<dbReference type="OrthoDB" id="9793236at2"/>
<organism evidence="2 3">
    <name type="scientific">Leucobacter komagatae</name>
    <dbReference type="NCBI Taxonomy" id="55969"/>
    <lineage>
        <taxon>Bacteria</taxon>
        <taxon>Bacillati</taxon>
        <taxon>Actinomycetota</taxon>
        <taxon>Actinomycetes</taxon>
        <taxon>Micrococcales</taxon>
        <taxon>Microbacteriaceae</taxon>
        <taxon>Leucobacter</taxon>
    </lineage>
</organism>
<keyword evidence="3" id="KW-1185">Reference proteome</keyword>
<comment type="caution">
    <text evidence="2">The sequence shown here is derived from an EMBL/GenBank/DDBJ whole genome shotgun (WGS) entry which is preliminary data.</text>
</comment>
<keyword evidence="2" id="KW-0548">Nucleotidyltransferase</keyword>
<dbReference type="InterPro" id="IPR036526">
    <property type="entry name" value="C-N_Hydrolase_sf"/>
</dbReference>
<dbReference type="AlphaFoldDB" id="A0A542Y257"/>
<dbReference type="InterPro" id="IPR000477">
    <property type="entry name" value="RT_dom"/>
</dbReference>
<protein>
    <submittedName>
        <fullName evidence="2">Reverse transcriptase (RNA-dependent DNA polymerase)</fullName>
    </submittedName>
</protein>
<dbReference type="Pfam" id="PF00078">
    <property type="entry name" value="RVT_1"/>
    <property type="match status" value="1"/>
</dbReference>
<keyword evidence="2" id="KW-0695">RNA-directed DNA polymerase</keyword>
<reference evidence="2 3" key="1">
    <citation type="submission" date="2019-06" db="EMBL/GenBank/DDBJ databases">
        <title>Sequencing the genomes of 1000 actinobacteria strains.</title>
        <authorList>
            <person name="Klenk H.-P."/>
        </authorList>
    </citation>
    <scope>NUCLEOTIDE SEQUENCE [LARGE SCALE GENOMIC DNA]</scope>
    <source>
        <strain evidence="2 3">DSM 8803</strain>
    </source>
</reference>
<dbReference type="Gene3D" id="3.60.110.10">
    <property type="entry name" value="Carbon-nitrogen hydrolase"/>
    <property type="match status" value="1"/>
</dbReference>
<dbReference type="RefSeq" id="WP_141885654.1">
    <property type="nucleotide sequence ID" value="NZ_BAAAUY010000023.1"/>
</dbReference>
<name>A0A542Y257_9MICO</name>
<accession>A0A542Y257</accession>
<keyword evidence="2" id="KW-0808">Transferase</keyword>
<proteinExistence type="predicted"/>
<sequence length="1044" mass="117600">MEFTLDDLSLAFRKAKADLFYSSNSRPFELLEYEEDLLSRLRDLRDKLNGDDELWVTERKFVGGYFVVPAGFQWGGDSHTMQSGVVRSSPYEEWRARAADKSAVGAATFRLMNACSIDMHVLSALWVGHVGALFDEKLERSVRGNRLRRTESGAYNWYSIGSTVPYLMPYSSWKSDGFDAIEEGLASGQAMTAFTADVTAFFHRIDPQFLGSEKFQRDVLGVKLEPREDKLNRLLLSALSAWAAHQTRRIGEEVRGLPVGLSASGVVANLALTELDRLIEEEVKPRYYGRYVDDIILVLDGKGHFNSVEEAWRWLAQRTARSQRPATLGCDDRGGAFASDYLTGSEFRFDSEKNRLFLLDPDTAESMLRGMRHVIEERSSEWRMMPVLPEGSDDISQVFARASQLNGDPAGSLGEVTSVATSRSAFALVLRDFEAFSRDLPPQEWQAQRSKFFKMVREHIFTPSRLLEMDQYVQRVLSLAVVCGDRGSLSALVRRMVGVFLEITEGGYALEAKGMAPQRVPLFEKKLKGMWARHIREQVWRAVYLSGPPVEEVLQELAEILASLPATRPSAETLGSLRLVEYERLQARDLAMRPARLRWFPRSMSLPSERADAAPRRTQAGTAVLERKTVPRKLRRPLAELASVLHLAGDEPEITASEFLARNPALAFPTRPLDVGEMLAISRFLSKTEFGNDENEEELGKVADWVFATRGFTFDPDLGEGMRVIDERGRKTVSLRNTAPFGSSKPVPEGASSAERKRVLALSMYETSEDSVIAALHGAPMLTGDRYRSLARIVNATLELEDKADYLILGELAIPSQWFFPAARKLMGVGTSLIAGVDYLVDDEKRTVRNQMWCALVNTEFGFRTLATFSQDKQIPAHSERRNLAAQNGYRLEPENQWRFPPLVSHDGFYFSMVICSELTNIEYRASLRGDIDMLIVPEWNQDLHTFEPLVESAALDIHAYIAQVNNRLHGDTRVRVPAGSEWKRDVLRLRGGMHDYVVAVEIDWRSLRAFQTQESSSSKAYKPLPDGFTLAARRGTVPRKRDV</sequence>
<evidence type="ECO:0000313" key="3">
    <source>
        <dbReference type="Proteomes" id="UP000319094"/>
    </source>
</evidence>
<evidence type="ECO:0000259" key="1">
    <source>
        <dbReference type="Pfam" id="PF00078"/>
    </source>
</evidence>
<dbReference type="EMBL" id="VFON01000001">
    <property type="protein sequence ID" value="TQL42161.1"/>
    <property type="molecule type" value="Genomic_DNA"/>
</dbReference>
<dbReference type="GO" id="GO:0003964">
    <property type="term" value="F:RNA-directed DNA polymerase activity"/>
    <property type="evidence" value="ECO:0007669"/>
    <property type="project" value="UniProtKB-KW"/>
</dbReference>
<dbReference type="CDD" id="cd01646">
    <property type="entry name" value="RT_Bac_retron_I"/>
    <property type="match status" value="1"/>
</dbReference>
<gene>
    <name evidence="2" type="ORF">FB468_0142</name>
</gene>
<dbReference type="SUPFAM" id="SSF56317">
    <property type="entry name" value="Carbon-nitrogen hydrolase"/>
    <property type="match status" value="1"/>
</dbReference>
<dbReference type="Proteomes" id="UP000319094">
    <property type="component" value="Unassembled WGS sequence"/>
</dbReference>
<evidence type="ECO:0000313" key="2">
    <source>
        <dbReference type="EMBL" id="TQL42161.1"/>
    </source>
</evidence>
<feature type="domain" description="Reverse transcriptase" evidence="1">
    <location>
        <begin position="186"/>
        <end position="311"/>
    </location>
</feature>